<dbReference type="PANTHER" id="PTHR15071:SF0">
    <property type="entry name" value="MANNOSE 6-PHOSPHATE RECEPTOR-LIKE PROTEIN 1"/>
    <property type="match status" value="1"/>
</dbReference>
<dbReference type="SUPFAM" id="SSF50911">
    <property type="entry name" value="Mannose 6-phosphate receptor domain"/>
    <property type="match status" value="1"/>
</dbReference>
<dbReference type="GO" id="GO:0000139">
    <property type="term" value="C:Golgi membrane"/>
    <property type="evidence" value="ECO:0007669"/>
    <property type="project" value="UniProtKB-SubCell"/>
</dbReference>
<dbReference type="Proteomes" id="UP001249851">
    <property type="component" value="Unassembled WGS sequence"/>
</dbReference>
<accession>A0AAD9PQ69</accession>
<evidence type="ECO:0000256" key="5">
    <source>
        <dbReference type="ARBA" id="ARBA00022989"/>
    </source>
</evidence>
<protein>
    <submittedName>
        <fullName evidence="8">Cation-dependent mannose-6-phosphate receptor</fullName>
    </submittedName>
</protein>
<comment type="subcellular location">
    <subcellularLocation>
        <location evidence="1">Preautophagosomal structure membrane</location>
        <topology evidence="1">Single-pass type I membrane protein</topology>
    </subcellularLocation>
</comment>
<dbReference type="GO" id="GO:0034045">
    <property type="term" value="C:phagophore assembly site membrane"/>
    <property type="evidence" value="ECO:0007669"/>
    <property type="project" value="UniProtKB-SubCell"/>
</dbReference>
<evidence type="ECO:0000256" key="6">
    <source>
        <dbReference type="ARBA" id="ARBA00023136"/>
    </source>
</evidence>
<organism evidence="8 9">
    <name type="scientific">Acropora cervicornis</name>
    <name type="common">Staghorn coral</name>
    <dbReference type="NCBI Taxonomy" id="6130"/>
    <lineage>
        <taxon>Eukaryota</taxon>
        <taxon>Metazoa</taxon>
        <taxon>Cnidaria</taxon>
        <taxon>Anthozoa</taxon>
        <taxon>Hexacorallia</taxon>
        <taxon>Scleractinia</taxon>
        <taxon>Astrocoeniina</taxon>
        <taxon>Acroporidae</taxon>
        <taxon>Acropora</taxon>
    </lineage>
</organism>
<gene>
    <name evidence="8" type="ORF">P5673_033265</name>
</gene>
<comment type="caution">
    <text evidence="8">The sequence shown here is derived from an EMBL/GenBank/DDBJ whole genome shotgun (WGS) entry which is preliminary data.</text>
</comment>
<dbReference type="GO" id="GO:0005802">
    <property type="term" value="C:trans-Golgi network"/>
    <property type="evidence" value="ECO:0007669"/>
    <property type="project" value="TreeGrafter"/>
</dbReference>
<evidence type="ECO:0000256" key="1">
    <source>
        <dbReference type="ARBA" id="ARBA00004472"/>
    </source>
</evidence>
<feature type="transmembrane region" description="Helical" evidence="7">
    <location>
        <begin position="193"/>
        <end position="212"/>
    </location>
</feature>
<keyword evidence="2 7" id="KW-0812">Transmembrane</keyword>
<keyword evidence="8" id="KW-0675">Receptor</keyword>
<evidence type="ECO:0000256" key="7">
    <source>
        <dbReference type="SAM" id="Phobius"/>
    </source>
</evidence>
<evidence type="ECO:0000256" key="3">
    <source>
        <dbReference type="ARBA" id="ARBA00022729"/>
    </source>
</evidence>
<keyword evidence="4" id="KW-0653">Protein transport</keyword>
<keyword evidence="5 7" id="KW-1133">Transmembrane helix</keyword>
<dbReference type="Pfam" id="PF09451">
    <property type="entry name" value="ATG27"/>
    <property type="match status" value="1"/>
</dbReference>
<dbReference type="PANTHER" id="PTHR15071">
    <property type="entry name" value="MANNOSE-6-PHOSPHATE RECEPTOR FAMILY MEMBER"/>
    <property type="match status" value="1"/>
</dbReference>
<proteinExistence type="predicted"/>
<keyword evidence="4" id="KW-0813">Transport</keyword>
<evidence type="ECO:0000313" key="8">
    <source>
        <dbReference type="EMBL" id="KAK2546975.1"/>
    </source>
</evidence>
<dbReference type="EMBL" id="JARQWQ010000232">
    <property type="protein sequence ID" value="KAK2546975.1"/>
    <property type="molecule type" value="Genomic_DNA"/>
</dbReference>
<sequence>MTFEAINFVDTMNSFCGRAPGHNIAVISTPASFHEFQFGTIATEFHYHGAWSFKGIPTISPTGSAYAFNWNPCTKFTESESGCQNVLVCQYNSNAPEETHPCASKVSEFQVNSDGSTSIIYQPYTSDLTRVFKITLVCNKNEYPGQTTGVKETQQSDQDEPRYSMTFKSKCACEDGCTYPENPSSHRLSTGSILLIVFFALLSLYLAGGIVIKKYKVGVQSMPEMLPNYDFWAQFPSLMKDGVLFSIKGLKSGYSFLRNKFTKNGYAKI</sequence>
<reference evidence="8" key="1">
    <citation type="journal article" date="2023" name="G3 (Bethesda)">
        <title>Whole genome assembly and annotation of the endangered Caribbean coral Acropora cervicornis.</title>
        <authorList>
            <person name="Selwyn J.D."/>
            <person name="Vollmer S.V."/>
        </authorList>
    </citation>
    <scope>NUCLEOTIDE SEQUENCE</scope>
    <source>
        <strain evidence="8">K2</strain>
    </source>
</reference>
<dbReference type="Gene3D" id="2.70.130.10">
    <property type="entry name" value="Mannose-6-phosphate receptor binding domain"/>
    <property type="match status" value="1"/>
</dbReference>
<keyword evidence="6 7" id="KW-0472">Membrane</keyword>
<keyword evidence="3" id="KW-0732">Signal</keyword>
<dbReference type="InterPro" id="IPR009011">
    <property type="entry name" value="Man6P_isomerase_rcpt-bd_dom_sf"/>
</dbReference>
<evidence type="ECO:0000313" key="9">
    <source>
        <dbReference type="Proteomes" id="UP001249851"/>
    </source>
</evidence>
<dbReference type="InterPro" id="IPR018939">
    <property type="entry name" value="Autophagy-rel_prot_27"/>
</dbReference>
<dbReference type="AlphaFoldDB" id="A0AAD9PQ69"/>
<dbReference type="GO" id="GO:0015031">
    <property type="term" value="P:protein transport"/>
    <property type="evidence" value="ECO:0007669"/>
    <property type="project" value="UniProtKB-KW"/>
</dbReference>
<reference evidence="8" key="2">
    <citation type="journal article" date="2023" name="Science">
        <title>Genomic signatures of disease resistance in endangered staghorn corals.</title>
        <authorList>
            <person name="Vollmer S.V."/>
            <person name="Selwyn J.D."/>
            <person name="Despard B.A."/>
            <person name="Roesel C.L."/>
        </authorList>
    </citation>
    <scope>NUCLEOTIDE SEQUENCE</scope>
    <source>
        <strain evidence="8">K2</strain>
    </source>
</reference>
<keyword evidence="9" id="KW-1185">Reference proteome</keyword>
<evidence type="ECO:0000256" key="2">
    <source>
        <dbReference type="ARBA" id="ARBA00022692"/>
    </source>
</evidence>
<evidence type="ECO:0000256" key="4">
    <source>
        <dbReference type="ARBA" id="ARBA00022927"/>
    </source>
</evidence>
<name>A0AAD9PQ69_ACRCE</name>